<organism evidence="1 2">
    <name type="scientific">Cynomolgus macaque cytomegalovirus strain Mauritius</name>
    <dbReference type="NCBI Taxonomy" id="1690255"/>
    <lineage>
        <taxon>Viruses</taxon>
        <taxon>Duplodnaviria</taxon>
        <taxon>Heunggongvirae</taxon>
        <taxon>Peploviricota</taxon>
        <taxon>Herviviricetes</taxon>
        <taxon>Herpesvirales</taxon>
        <taxon>Orthoherpesviridae</taxon>
        <taxon>Betaherpesvirinae</taxon>
        <taxon>Cytomegalovirus</taxon>
        <taxon>Cytomegalovirus macacinebeta3</taxon>
    </lineage>
</organism>
<accession>A0A0K1H082</accession>
<name>A0A0K1H082_9BETA</name>
<protein>
    <submittedName>
        <fullName evidence="1">Uncharacterized protein</fullName>
    </submittedName>
</protein>
<dbReference type="Proteomes" id="UP000118435">
    <property type="component" value="Segment"/>
</dbReference>
<reference evidence="1 2" key="1">
    <citation type="journal article" date="2016" name="BMC Genomics">
        <title>A novel strain of cynomolgus macaque cytomegalovirus: implications for host-virus co-evolution.</title>
        <authorList>
            <person name="Russell J.N."/>
            <person name="Marsh A.K."/>
            <person name="Willer D.O."/>
            <person name="Ambagala A.P."/>
            <person name="Dzamba M."/>
            <person name="Chan J.K."/>
            <person name="Pilon R."/>
            <person name="Fournier J."/>
            <person name="Brudno M."/>
            <person name="Antony J.M."/>
            <person name="Sandstrom P."/>
            <person name="Evans B.J."/>
            <person name="MacDonald K.S."/>
        </authorList>
    </citation>
    <scope>NUCLEOTIDE SEQUENCE [LARGE SCALE GENOMIC DNA]</scope>
    <source>
        <strain evidence="1">Mauritius</strain>
    </source>
</reference>
<proteinExistence type="predicted"/>
<evidence type="ECO:0000313" key="1">
    <source>
        <dbReference type="EMBL" id="AKT72877.1"/>
    </source>
</evidence>
<gene>
    <name evidence="1" type="primary">Cy165a</name>
</gene>
<sequence>MCLNSVKIKTCRQNKVLYAFINNLAWSQNFISGGQPVGSDPIPGSVPKNTVTIWHRAKNSVTTWQGAMHSVINWHRAIVGIGPIAPSP</sequence>
<evidence type="ECO:0000313" key="2">
    <source>
        <dbReference type="Proteomes" id="UP000118435"/>
    </source>
</evidence>
<dbReference type="EMBL" id="KP796148">
    <property type="protein sequence ID" value="AKT72877.1"/>
    <property type="molecule type" value="Genomic_DNA"/>
</dbReference>